<organism evidence="1 2">
    <name type="scientific">Desulfamplus magnetovallimortis</name>
    <dbReference type="NCBI Taxonomy" id="1246637"/>
    <lineage>
        <taxon>Bacteria</taxon>
        <taxon>Pseudomonadati</taxon>
        <taxon>Thermodesulfobacteriota</taxon>
        <taxon>Desulfobacteria</taxon>
        <taxon>Desulfobacterales</taxon>
        <taxon>Desulfobacteraceae</taxon>
        <taxon>Desulfamplus</taxon>
    </lineage>
</organism>
<dbReference type="Proteomes" id="UP000191931">
    <property type="component" value="Unassembled WGS sequence"/>
</dbReference>
<reference evidence="1 2" key="1">
    <citation type="submission" date="2017-03" db="EMBL/GenBank/DDBJ databases">
        <authorList>
            <person name="Afonso C.L."/>
            <person name="Miller P.J."/>
            <person name="Scott M.A."/>
            <person name="Spackman E."/>
            <person name="Goraichik I."/>
            <person name="Dimitrov K.M."/>
            <person name="Suarez D.L."/>
            <person name="Swayne D.E."/>
        </authorList>
    </citation>
    <scope>NUCLEOTIDE SEQUENCE [LARGE SCALE GENOMIC DNA]</scope>
    <source>
        <strain evidence="1">PRJEB14757</strain>
    </source>
</reference>
<dbReference type="STRING" id="1246637.MTBBW1_2030082"/>
<evidence type="ECO:0000313" key="1">
    <source>
        <dbReference type="EMBL" id="SLM29992.1"/>
    </source>
</evidence>
<keyword evidence="2" id="KW-1185">Reference proteome</keyword>
<gene>
    <name evidence="1" type="ORF">MTBBW1_2030082</name>
</gene>
<protein>
    <submittedName>
        <fullName evidence="1">Uncharacterized protein</fullName>
    </submittedName>
</protein>
<dbReference type="EMBL" id="FWEV01000117">
    <property type="protein sequence ID" value="SLM29992.1"/>
    <property type="molecule type" value="Genomic_DNA"/>
</dbReference>
<name>A0A1W1HC64_9BACT</name>
<sequence length="125" mass="14943">MFWIYNLAYRVNLGHPDSDSVYKAQKIIDADFENINTFKKIKKIHSCCQSIQLIKQKFLEFQLIIMTVPQHLLLMAKLLRQPRKSGLPGKSMMLHFLLMLPPLYWKKREFLFPNLMLWLFMISLI</sequence>
<accession>A0A1W1HC64</accession>
<proteinExistence type="predicted"/>
<dbReference type="AlphaFoldDB" id="A0A1W1HC64"/>
<evidence type="ECO:0000313" key="2">
    <source>
        <dbReference type="Proteomes" id="UP000191931"/>
    </source>
</evidence>